<dbReference type="InterPro" id="IPR036388">
    <property type="entry name" value="WH-like_DNA-bd_sf"/>
</dbReference>
<evidence type="ECO:0000259" key="4">
    <source>
        <dbReference type="Pfam" id="PF13545"/>
    </source>
</evidence>
<comment type="caution">
    <text evidence="5">The sequence shown here is derived from an EMBL/GenBank/DDBJ whole genome shotgun (WGS) entry which is preliminary data.</text>
</comment>
<dbReference type="SUPFAM" id="SSF46785">
    <property type="entry name" value="Winged helix' DNA-binding domain"/>
    <property type="match status" value="1"/>
</dbReference>
<keyword evidence="2" id="KW-0238">DNA-binding</keyword>
<keyword evidence="3" id="KW-0804">Transcription</keyword>
<dbReference type="Gene3D" id="2.60.120.10">
    <property type="entry name" value="Jelly Rolls"/>
    <property type="match status" value="1"/>
</dbReference>
<dbReference type="AlphaFoldDB" id="A0A561QVS8"/>
<sequence length="251" mass="28015">MGPGGTLCLQGYVMVEIKQVGVRNNLLRLMSGECFDALALDLDYVELPRGMELSKPDEPAPYAYFPEFGLASIVARSPGGQHAEIGLFGRDGMTPTALVLDAERDPYSIFMQVEGAGYRLPAERLRAAFEADRSLHNLLARYTQAVTVQGAYTSLSNAVHHIDERLARWILMCHDRTDGDEISLTHEFLSIMLAVRRPSVTTALHVLEGRKLIYSERGVIIVRDRAALEKFAEDVYGECEKEYERLVGPLR</sequence>
<feature type="domain" description="HTH crp-type" evidence="4">
    <location>
        <begin position="164"/>
        <end position="230"/>
    </location>
</feature>
<name>A0A561QVS8_9HYPH</name>
<reference evidence="5 6" key="1">
    <citation type="submission" date="2019-06" db="EMBL/GenBank/DDBJ databases">
        <title>Sorghum-associated microbial communities from plants grown in Nebraska, USA.</title>
        <authorList>
            <person name="Schachtman D."/>
        </authorList>
    </citation>
    <scope>NUCLEOTIDE SEQUENCE [LARGE SCALE GENOMIC DNA]</scope>
    <source>
        <strain evidence="5 6">1225</strain>
    </source>
</reference>
<dbReference type="SUPFAM" id="SSF51206">
    <property type="entry name" value="cAMP-binding domain-like"/>
    <property type="match status" value="1"/>
</dbReference>
<evidence type="ECO:0000256" key="1">
    <source>
        <dbReference type="ARBA" id="ARBA00023015"/>
    </source>
</evidence>
<proteinExistence type="predicted"/>
<dbReference type="Gene3D" id="1.10.10.10">
    <property type="entry name" value="Winged helix-like DNA-binding domain superfamily/Winged helix DNA-binding domain"/>
    <property type="match status" value="1"/>
</dbReference>
<dbReference type="Pfam" id="PF13545">
    <property type="entry name" value="HTH_Crp_2"/>
    <property type="match status" value="1"/>
</dbReference>
<keyword evidence="6" id="KW-1185">Reference proteome</keyword>
<keyword evidence="1" id="KW-0805">Transcription regulation</keyword>
<protein>
    <submittedName>
        <fullName evidence="5">CRP-like cAMP-binding protein</fullName>
    </submittedName>
</protein>
<dbReference type="InterPro" id="IPR012318">
    <property type="entry name" value="HTH_CRP"/>
</dbReference>
<evidence type="ECO:0000256" key="3">
    <source>
        <dbReference type="ARBA" id="ARBA00023163"/>
    </source>
</evidence>
<dbReference type="EMBL" id="VIWP01000003">
    <property type="protein sequence ID" value="TWF54455.1"/>
    <property type="molecule type" value="Genomic_DNA"/>
</dbReference>
<dbReference type="Proteomes" id="UP000320653">
    <property type="component" value="Unassembled WGS sequence"/>
</dbReference>
<organism evidence="5 6">
    <name type="scientific">Neorhizobium alkalisoli</name>
    <dbReference type="NCBI Taxonomy" id="528178"/>
    <lineage>
        <taxon>Bacteria</taxon>
        <taxon>Pseudomonadati</taxon>
        <taxon>Pseudomonadota</taxon>
        <taxon>Alphaproteobacteria</taxon>
        <taxon>Hyphomicrobiales</taxon>
        <taxon>Rhizobiaceae</taxon>
        <taxon>Rhizobium/Agrobacterium group</taxon>
        <taxon>Neorhizobium</taxon>
    </lineage>
</organism>
<evidence type="ECO:0000313" key="5">
    <source>
        <dbReference type="EMBL" id="TWF54455.1"/>
    </source>
</evidence>
<dbReference type="GO" id="GO:0006355">
    <property type="term" value="P:regulation of DNA-templated transcription"/>
    <property type="evidence" value="ECO:0007669"/>
    <property type="project" value="InterPro"/>
</dbReference>
<evidence type="ECO:0000313" key="6">
    <source>
        <dbReference type="Proteomes" id="UP000320653"/>
    </source>
</evidence>
<gene>
    <name evidence="5" type="ORF">FHW37_103321</name>
</gene>
<evidence type="ECO:0000256" key="2">
    <source>
        <dbReference type="ARBA" id="ARBA00023125"/>
    </source>
</evidence>
<accession>A0A561QVS8</accession>
<dbReference type="InterPro" id="IPR036390">
    <property type="entry name" value="WH_DNA-bd_sf"/>
</dbReference>
<dbReference type="InterPro" id="IPR018490">
    <property type="entry name" value="cNMP-bd_dom_sf"/>
</dbReference>
<dbReference type="GO" id="GO:0003677">
    <property type="term" value="F:DNA binding"/>
    <property type="evidence" value="ECO:0007669"/>
    <property type="project" value="UniProtKB-KW"/>
</dbReference>
<dbReference type="InterPro" id="IPR014710">
    <property type="entry name" value="RmlC-like_jellyroll"/>
</dbReference>